<comment type="caution">
    <text evidence="1">The sequence shown here is derived from an EMBL/GenBank/DDBJ whole genome shotgun (WGS) entry which is preliminary data.</text>
</comment>
<evidence type="ECO:0000313" key="2">
    <source>
        <dbReference type="Proteomes" id="UP001501682"/>
    </source>
</evidence>
<reference evidence="2" key="1">
    <citation type="journal article" date="2019" name="Int. J. Syst. Evol. Microbiol.">
        <title>The Global Catalogue of Microorganisms (GCM) 10K type strain sequencing project: providing services to taxonomists for standard genome sequencing and annotation.</title>
        <authorList>
            <consortium name="The Broad Institute Genomics Platform"/>
            <consortium name="The Broad Institute Genome Sequencing Center for Infectious Disease"/>
            <person name="Wu L."/>
            <person name="Ma J."/>
        </authorList>
    </citation>
    <scope>NUCLEOTIDE SEQUENCE [LARGE SCALE GENOMIC DNA]</scope>
    <source>
        <strain evidence="2">JCM 17633</strain>
    </source>
</reference>
<accession>A0ABP8D1H1</accession>
<name>A0ABP8D1H1_9FLAO</name>
<proteinExistence type="predicted"/>
<dbReference type="EMBL" id="BAABCB010000029">
    <property type="protein sequence ID" value="GAA4245738.1"/>
    <property type="molecule type" value="Genomic_DNA"/>
</dbReference>
<protein>
    <submittedName>
        <fullName evidence="1">Uncharacterized protein</fullName>
    </submittedName>
</protein>
<dbReference type="InterPro" id="IPR036514">
    <property type="entry name" value="SGNH_hydro_sf"/>
</dbReference>
<keyword evidence="2" id="KW-1185">Reference proteome</keyword>
<dbReference type="Proteomes" id="UP001501682">
    <property type="component" value="Unassembled WGS sequence"/>
</dbReference>
<gene>
    <name evidence="1" type="ORF">GCM10022292_29260</name>
</gene>
<evidence type="ECO:0000313" key="1">
    <source>
        <dbReference type="EMBL" id="GAA4245738.1"/>
    </source>
</evidence>
<organism evidence="1 2">
    <name type="scientific">Winogradskyella damuponensis</name>
    <dbReference type="NCBI Taxonomy" id="943939"/>
    <lineage>
        <taxon>Bacteria</taxon>
        <taxon>Pseudomonadati</taxon>
        <taxon>Bacteroidota</taxon>
        <taxon>Flavobacteriia</taxon>
        <taxon>Flavobacteriales</taxon>
        <taxon>Flavobacteriaceae</taxon>
        <taxon>Winogradskyella</taxon>
    </lineage>
</organism>
<dbReference type="Gene3D" id="3.40.50.1110">
    <property type="entry name" value="SGNH hydrolase"/>
    <property type="match status" value="1"/>
</dbReference>
<sequence length="287" mass="33073">MISMELSLRQIPNDYKLKSEQIELKKEAVETLILGSSHSLYGINPEYFLDETYNLAHVSQSIDLDYLLLQKYIDELPKLKTVVIRLSYTTLHEQLGETKEAWRLKDYNLYYNLKVSNKLKFNSEVLSVKLKNNLKRLKNYYIKGEVPISVENSGWAFLKKSNGGKSLKELGQIVAQKHTAEDDNLVIENIEYLEKIVNLCNAQNVKVIIVTLPAYKSYIAHLNKAQLDKVISTGLKMDNSYNNCSYLNLMSNESFNTDDFYDADHLNTNGAKKLSLFLDDFIKQTYN</sequence>
<dbReference type="SUPFAM" id="SSF52266">
    <property type="entry name" value="SGNH hydrolase"/>
    <property type="match status" value="1"/>
</dbReference>